<sequence length="193" mass="21807">MHMLAALQALTAQMEIFAKHQGFDQPSGSKPCDDVADKPRKAKTKSNEWPRDVGLTILLQAPHTDHELCSSVSASKSSSSHQKTCTDSDTETSDSFHSTHDIRPELKKPRKSSAVRPSPSNPFTFNTEDITHPRSTDWVPAQAVTEYLRDKLRNSFDKEVRNRLQAECHRPDIPDKMVETPETDYSMLTFLKK</sequence>
<feature type="region of interest" description="Disordered" evidence="1">
    <location>
        <begin position="22"/>
        <end position="50"/>
    </location>
</feature>
<feature type="region of interest" description="Disordered" evidence="1">
    <location>
        <begin position="68"/>
        <end position="134"/>
    </location>
</feature>
<organism evidence="2 3">
    <name type="scientific">Pleurodeles waltl</name>
    <name type="common">Iberian ribbed newt</name>
    <dbReference type="NCBI Taxonomy" id="8319"/>
    <lineage>
        <taxon>Eukaryota</taxon>
        <taxon>Metazoa</taxon>
        <taxon>Chordata</taxon>
        <taxon>Craniata</taxon>
        <taxon>Vertebrata</taxon>
        <taxon>Euteleostomi</taxon>
        <taxon>Amphibia</taxon>
        <taxon>Batrachia</taxon>
        <taxon>Caudata</taxon>
        <taxon>Salamandroidea</taxon>
        <taxon>Salamandridae</taxon>
        <taxon>Pleurodelinae</taxon>
        <taxon>Pleurodeles</taxon>
    </lineage>
</organism>
<accession>A0AAV7N7P2</accession>
<proteinExistence type="predicted"/>
<evidence type="ECO:0000313" key="2">
    <source>
        <dbReference type="EMBL" id="KAJ1112086.1"/>
    </source>
</evidence>
<gene>
    <name evidence="2" type="ORF">NDU88_000357</name>
</gene>
<protein>
    <submittedName>
        <fullName evidence="2">Uncharacterized protein</fullName>
    </submittedName>
</protein>
<dbReference type="EMBL" id="JANPWB010000012">
    <property type="protein sequence ID" value="KAJ1112086.1"/>
    <property type="molecule type" value="Genomic_DNA"/>
</dbReference>
<comment type="caution">
    <text evidence="2">The sequence shown here is derived from an EMBL/GenBank/DDBJ whole genome shotgun (WGS) entry which is preliminary data.</text>
</comment>
<feature type="compositionally biased region" description="Basic and acidic residues" evidence="1">
    <location>
        <begin position="97"/>
        <end position="107"/>
    </location>
</feature>
<feature type="compositionally biased region" description="Basic and acidic residues" evidence="1">
    <location>
        <begin position="31"/>
        <end position="50"/>
    </location>
</feature>
<dbReference type="Proteomes" id="UP001066276">
    <property type="component" value="Chromosome 8"/>
</dbReference>
<dbReference type="AlphaFoldDB" id="A0AAV7N7P2"/>
<feature type="compositionally biased region" description="Low complexity" evidence="1">
    <location>
        <begin position="70"/>
        <end position="80"/>
    </location>
</feature>
<evidence type="ECO:0000256" key="1">
    <source>
        <dbReference type="SAM" id="MobiDB-lite"/>
    </source>
</evidence>
<name>A0AAV7N7P2_PLEWA</name>
<evidence type="ECO:0000313" key="3">
    <source>
        <dbReference type="Proteomes" id="UP001066276"/>
    </source>
</evidence>
<keyword evidence="3" id="KW-1185">Reference proteome</keyword>
<reference evidence="2" key="1">
    <citation type="journal article" date="2022" name="bioRxiv">
        <title>Sequencing and chromosome-scale assembly of the giantPleurodeles waltlgenome.</title>
        <authorList>
            <person name="Brown T."/>
            <person name="Elewa A."/>
            <person name="Iarovenko S."/>
            <person name="Subramanian E."/>
            <person name="Araus A.J."/>
            <person name="Petzold A."/>
            <person name="Susuki M."/>
            <person name="Suzuki K.-i.T."/>
            <person name="Hayashi T."/>
            <person name="Toyoda A."/>
            <person name="Oliveira C."/>
            <person name="Osipova E."/>
            <person name="Leigh N.D."/>
            <person name="Simon A."/>
            <person name="Yun M.H."/>
        </authorList>
    </citation>
    <scope>NUCLEOTIDE SEQUENCE</scope>
    <source>
        <strain evidence="2">20211129_DDA</strain>
        <tissue evidence="2">Liver</tissue>
    </source>
</reference>